<organism evidence="1 2">
    <name type="scientific">Winogradskyella alexanderae</name>
    <dbReference type="NCBI Taxonomy" id="2877123"/>
    <lineage>
        <taxon>Bacteria</taxon>
        <taxon>Pseudomonadati</taxon>
        <taxon>Bacteroidota</taxon>
        <taxon>Flavobacteriia</taxon>
        <taxon>Flavobacteriales</taxon>
        <taxon>Flavobacteriaceae</taxon>
        <taxon>Winogradskyella</taxon>
    </lineage>
</organism>
<evidence type="ECO:0000313" key="1">
    <source>
        <dbReference type="EMBL" id="MCA0133424.1"/>
    </source>
</evidence>
<reference evidence="2" key="1">
    <citation type="submission" date="2023-07" db="EMBL/GenBank/DDBJ databases">
        <authorList>
            <person name="Yue Y."/>
        </authorList>
    </citation>
    <scope>NUCLEOTIDE SEQUENCE [LARGE SCALE GENOMIC DNA]</scope>
    <source>
        <strain evidence="2">D23</strain>
    </source>
</reference>
<name>A0ABS7XVB7_9FLAO</name>
<sequence length="115" mass="13541">MILFFIYNSNSGPLNALIDVGHKLINPKTYPCSLCKLTYDTFSEKAAWKSFKKRNKIDMRFYHKDEFEIAYPNENFTYPLVLMKNGTEFFTLLSKKDLDKIKDENELIKKLTSLL</sequence>
<gene>
    <name evidence="1" type="ORF">LBU54_12580</name>
</gene>
<dbReference type="RefSeq" id="WP_224530308.1">
    <property type="nucleotide sequence ID" value="NZ_JAIUJR010000008.1"/>
</dbReference>
<dbReference type="EMBL" id="JAIUJR010000008">
    <property type="protein sequence ID" value="MCA0133424.1"/>
    <property type="molecule type" value="Genomic_DNA"/>
</dbReference>
<proteinExistence type="predicted"/>
<comment type="caution">
    <text evidence="1">The sequence shown here is derived from an EMBL/GenBank/DDBJ whole genome shotgun (WGS) entry which is preliminary data.</text>
</comment>
<dbReference type="Proteomes" id="UP001198901">
    <property type="component" value="Unassembled WGS sequence"/>
</dbReference>
<protein>
    <submittedName>
        <fullName evidence="1">GTPase</fullName>
    </submittedName>
</protein>
<keyword evidence="2" id="KW-1185">Reference proteome</keyword>
<accession>A0ABS7XVB7</accession>
<evidence type="ECO:0000313" key="2">
    <source>
        <dbReference type="Proteomes" id="UP001198901"/>
    </source>
</evidence>